<accession>A0A7R9QXF8</accession>
<dbReference type="EMBL" id="CAJPVJ010021472">
    <property type="protein sequence ID" value="CAG2177983.1"/>
    <property type="molecule type" value="Genomic_DNA"/>
</dbReference>
<protein>
    <submittedName>
        <fullName evidence="1">Uncharacterized protein</fullName>
    </submittedName>
</protein>
<name>A0A7R9QXF8_9ACAR</name>
<evidence type="ECO:0000313" key="2">
    <source>
        <dbReference type="Proteomes" id="UP000728032"/>
    </source>
</evidence>
<dbReference type="EMBL" id="OC936297">
    <property type="protein sequence ID" value="CAD7660847.1"/>
    <property type="molecule type" value="Genomic_DNA"/>
</dbReference>
<dbReference type="Proteomes" id="UP000728032">
    <property type="component" value="Unassembled WGS sequence"/>
</dbReference>
<organism evidence="1">
    <name type="scientific">Oppiella nova</name>
    <dbReference type="NCBI Taxonomy" id="334625"/>
    <lineage>
        <taxon>Eukaryota</taxon>
        <taxon>Metazoa</taxon>
        <taxon>Ecdysozoa</taxon>
        <taxon>Arthropoda</taxon>
        <taxon>Chelicerata</taxon>
        <taxon>Arachnida</taxon>
        <taxon>Acari</taxon>
        <taxon>Acariformes</taxon>
        <taxon>Sarcoptiformes</taxon>
        <taxon>Oribatida</taxon>
        <taxon>Brachypylina</taxon>
        <taxon>Oppioidea</taxon>
        <taxon>Oppiidae</taxon>
        <taxon>Oppiella</taxon>
    </lineage>
</organism>
<keyword evidence="2" id="KW-1185">Reference proteome</keyword>
<dbReference type="AlphaFoldDB" id="A0A7R9QXF8"/>
<gene>
    <name evidence="1" type="ORF">ONB1V03_LOCUS17410</name>
</gene>
<sequence>MRATHRCTLCGPPVGATNTPQTQSKRSKWLPLANALCVWHIHGYRIDITTQLSIDLSHCLTGHPAHTHTRTVIQVFIAWRPPLPLAFIDEPLNPALNLKGGGVVRGLPGCLGGSTHGVCVVNDQTENT</sequence>
<evidence type="ECO:0000313" key="1">
    <source>
        <dbReference type="EMBL" id="CAD7660847.1"/>
    </source>
</evidence>
<proteinExistence type="predicted"/>
<reference evidence="1" key="1">
    <citation type="submission" date="2020-11" db="EMBL/GenBank/DDBJ databases">
        <authorList>
            <person name="Tran Van P."/>
        </authorList>
    </citation>
    <scope>NUCLEOTIDE SEQUENCE</scope>
</reference>